<dbReference type="InterPro" id="IPR010071">
    <property type="entry name" value="AA_adenyl_dom"/>
</dbReference>
<dbReference type="InterPro" id="IPR016036">
    <property type="entry name" value="Malonyl_transacylase_ACP-bd"/>
</dbReference>
<dbReference type="GO" id="GO:0006633">
    <property type="term" value="P:fatty acid biosynthetic process"/>
    <property type="evidence" value="ECO:0007669"/>
    <property type="project" value="InterPro"/>
</dbReference>
<protein>
    <submittedName>
        <fullName evidence="9">Amino acid adenylation domain-containing protein</fullName>
    </submittedName>
</protein>
<evidence type="ECO:0000259" key="7">
    <source>
        <dbReference type="PROSITE" id="PS50075"/>
    </source>
</evidence>
<evidence type="ECO:0000256" key="3">
    <source>
        <dbReference type="ARBA" id="ARBA00022553"/>
    </source>
</evidence>
<dbReference type="PROSITE" id="PS00600">
    <property type="entry name" value="AA_TRANSFER_CLASS_3"/>
    <property type="match status" value="1"/>
</dbReference>
<feature type="region of interest" description="Disordered" evidence="6">
    <location>
        <begin position="1676"/>
        <end position="1736"/>
    </location>
</feature>
<keyword evidence="5" id="KW-0663">Pyridoxal phosphate</keyword>
<dbReference type="Pfam" id="PF00109">
    <property type="entry name" value="ketoacyl-synt"/>
    <property type="match status" value="1"/>
</dbReference>
<dbReference type="Gene3D" id="3.40.50.12780">
    <property type="entry name" value="N-terminal domain of ligase-like"/>
    <property type="match status" value="1"/>
</dbReference>
<dbReference type="PANTHER" id="PTHR43775">
    <property type="entry name" value="FATTY ACID SYNTHASE"/>
    <property type="match status" value="1"/>
</dbReference>
<dbReference type="CDD" id="cd00610">
    <property type="entry name" value="OAT_like"/>
    <property type="match status" value="1"/>
</dbReference>
<evidence type="ECO:0000256" key="5">
    <source>
        <dbReference type="ARBA" id="ARBA00022898"/>
    </source>
</evidence>
<dbReference type="SUPFAM" id="SSF53901">
    <property type="entry name" value="Thiolase-like"/>
    <property type="match status" value="1"/>
</dbReference>
<dbReference type="SUPFAM" id="SSF53383">
    <property type="entry name" value="PLP-dependent transferases"/>
    <property type="match status" value="1"/>
</dbReference>
<keyword evidence="3" id="KW-0597">Phosphoprotein</keyword>
<dbReference type="Gene3D" id="3.40.366.10">
    <property type="entry name" value="Malonyl-Coenzyme A Acyl Carrier Protein, domain 2"/>
    <property type="match status" value="1"/>
</dbReference>
<dbReference type="Pfam" id="PF22621">
    <property type="entry name" value="CurL-like_PKS_C"/>
    <property type="match status" value="1"/>
</dbReference>
<dbReference type="GO" id="GO:0031177">
    <property type="term" value="F:phosphopantetheine binding"/>
    <property type="evidence" value="ECO:0007669"/>
    <property type="project" value="InterPro"/>
</dbReference>
<dbReference type="CDD" id="cd00833">
    <property type="entry name" value="PKS"/>
    <property type="match status" value="1"/>
</dbReference>
<accession>A0A7W2M2M9</accession>
<keyword evidence="2" id="KW-0596">Phosphopantetheine</keyword>
<dbReference type="InterPro" id="IPR005814">
    <property type="entry name" value="Aminotrans_3"/>
</dbReference>
<feature type="domain" description="Ketosynthase family 3 (KS3)" evidence="8">
    <location>
        <begin position="607"/>
        <end position="1031"/>
    </location>
</feature>
<evidence type="ECO:0000256" key="1">
    <source>
        <dbReference type="ARBA" id="ARBA00001933"/>
    </source>
</evidence>
<dbReference type="Gene3D" id="3.40.47.10">
    <property type="match status" value="1"/>
</dbReference>
<dbReference type="Gene3D" id="3.30.70.250">
    <property type="entry name" value="Malonyl-CoA ACP transacylase, ACP-binding"/>
    <property type="match status" value="1"/>
</dbReference>
<dbReference type="InterPro" id="IPR036736">
    <property type="entry name" value="ACP-like_sf"/>
</dbReference>
<dbReference type="InterPro" id="IPR042099">
    <property type="entry name" value="ANL_N_sf"/>
</dbReference>
<dbReference type="InterPro" id="IPR049704">
    <property type="entry name" value="Aminotrans_3_PPA_site"/>
</dbReference>
<sequence length="2240" mass="246367">MHNPTSSVYQLFEKASRLYPDQLCLLTETDKLTYRETAAEISKAYDAILMHAKDENFIGVPTTRGINQVISVLAILKAGKAYLPIDFGYPKKRLDSIINNSNLSYCITTDQDTSHITALGLKPIISNDSNQAIGSKTPLENKPTGITYILYTSGSTGEPKGVCMGENAMINLINWQNKHSICKNGDRTLKFAPLSFDVSFQEIMATLSSGGTLVLINDMLRLDMVALLNYIDKQKVNRLFLPFVALQALAEAAMSTNHYPSSLKEIMTAGEQLKITPQVINLFTKLKTCILYNQYGPTECHVVSELKLDGNPADWPTLPSIGKAISNTGLYILDSEQQVLSDGNIGELCIAGECLAEGYLNKQELTDEKFVGWKSPDGKYDRIYRTGDIAKYLPDGNIEFLGRKDDQVKISGHRIELAEIESAINSLSGILQTVVIASNHLGGQSQLVAYMQSNHDNLDIVDIRKKVSEILPDYMMPSYFILVEEFPKTSSGKIDKRSLPAPEYSRPNSAPPYKAATTKIQKNLTKVWVDLLHIPEIGIDDNFFELGGTSLLAQKLVAVLLNDYDYKLPVTKLYQFPRIAEISAYLEPNKSTKTKKTYKNNTKNGISKDVAVIGMAGRFPGANSIQELWEVLKNGKETISFFSPEELDRAIPEDLRNDPLYVRARGIIPSAPEFDPAFFGLNPKVASVMDPQQRLFLEVAWEVLEQSGHLPKHYDGSVGVYAGTGMNTYYKNNILPNPELLNQVGDFQASTLNEKDYIATRTAYHLNLKGPAVSVHSACSTSLLAISQATEAIRNGQCDVAIAGGSSVTVPIRSGHLYQEGSMLSPDGHCRSFDKDGKGTVFSDGCGVVLLKSLEAAKADGDHIYGIIKGVGISNDGGGKGSFTAPSVEGQSEAIYRALQDANLAPSNISYIETHGTATPIGDPIEMEGLHDAFGEQPNKNYCAIGSIKSNMGHLTAAAGAAGFIKTILAMNHQQIPPSLGFTSPNPAIDFANSPFYVNNVLSDWDSEGIRRAGISSFGVGGTNVHVVVEEFVNKQTPSGESKPLQILTWSAKSKNSLDGYQEALGNFINASNDIKLADVAYSLSATRDSFNKRRFILATDSEDAVKQLISENGSTVKTSELKSIPQNLAFLFPGQGAQYLQMGKALYEQESVFRDAVDACAKILQEAFKYDIRNIIYPEKDSVEAEDQLKDTQYTQPALFVIEYALSQLWMNWGIKPTLLCGHSIGEFVAAHLAGIFSLKDALLLVAVRGRLVSSLPGGSMLSVRTPYESLAPMVPKTLSVAAVNSDLLCVISGEDAPIAEFAKILEAKEIPNRLLLTSHAFHSNMMDPVLEAFEAEVRKVALNIPRLPLISTVTGTWLSDSEATDPKYWTDHLRATVRFSDAMDTALDLDDLLLLEVGPGRALATLSQQKKKAKSATSIASLVAPNADQNSYHTLLSALGQLWLKGIEPDWQAFYKGQSRQRIALPAYVFDRKLCWVDPPMVPHNANMKAPTTEANNYQSEQTNNNQSIQSQYHMDTVAQPQRKTKILEKISDIIMDTSGIELEASEHDHNFLELGLDSLVLTQMAITFRNDFNTPITFRELNEELSTPNLLAEHLDQVLPKETLAPTPIISPVADFTNNNPSTFTPHSHSQAQSHLQTQNFNSNSNSTNGNPALNLIAQQLQLLGKQIELLQGNGTYAPPSPTQQQEKPMVQTDRMSGPVPANTTKSTPTEVLSEDEKKEHQKPFGASPKIEKNASDVNDSQKAFLNNLTTNYNNKTANSKAYAQKHRSHMADPRVVSGFKPLTKELVYPIVVGKSSGNKLWDIDGNEYIDALNGFGSCLFGHQPDFIKEALHNQIELGYEVGPQHPLAGEVCELLCELTHHDRSALCNTGSEAVLGAMRIARTVTGKSLIVAFSKSYHGITDEVLVRGSRIKKSFPAAPGIMPESVQNMLILDYGTEESLQIIRERAHELAAVLVEPVQSRRPEFQPVEFLREVRNITKASNTAFIFDEVITGFRMHPQGIQGMYDIKADIATYGKVIGGGLSIGAIAGSKKYMDALDGGHWQFGDDSYPEVGVTYFAGTFVRHPLALASAKASLIHLKENGPKLQDDLSRMTDRLASEMNSFFKNHELPLEINHFRSLWRLSFKEEVPYGELVFVLMRLKGVHVWDGFPCFLTTAYTEEDVTYIINAFKESIHELQKAGVFQSNSNDKTTSSTKNSKELNQPPQPGAKLGMDESGNPAWYIDDENNEGAYKKIEL</sequence>
<dbReference type="Gene3D" id="3.90.1150.10">
    <property type="entry name" value="Aspartate Aminotransferase, domain 1"/>
    <property type="match status" value="1"/>
</dbReference>
<dbReference type="InterPro" id="IPR015422">
    <property type="entry name" value="PyrdxlP-dep_Trfase_small"/>
</dbReference>
<dbReference type="GO" id="GO:0030170">
    <property type="term" value="F:pyridoxal phosphate binding"/>
    <property type="evidence" value="ECO:0007669"/>
    <property type="project" value="InterPro"/>
</dbReference>
<proteinExistence type="predicted"/>
<keyword evidence="10" id="KW-1185">Reference proteome</keyword>
<dbReference type="GO" id="GO:0004315">
    <property type="term" value="F:3-oxoacyl-[acyl-carrier-protein] synthase activity"/>
    <property type="evidence" value="ECO:0007669"/>
    <property type="project" value="InterPro"/>
</dbReference>
<dbReference type="GO" id="GO:0004312">
    <property type="term" value="F:fatty acid synthase activity"/>
    <property type="evidence" value="ECO:0007669"/>
    <property type="project" value="TreeGrafter"/>
</dbReference>
<dbReference type="SMART" id="SM00823">
    <property type="entry name" value="PKS_PP"/>
    <property type="match status" value="2"/>
</dbReference>
<dbReference type="InterPro" id="IPR020845">
    <property type="entry name" value="AMP-binding_CS"/>
</dbReference>
<reference evidence="9 10" key="1">
    <citation type="submission" date="2020-07" db="EMBL/GenBank/DDBJ databases">
        <title>Bacterium isolated from marine sediment.</title>
        <authorList>
            <person name="Shang D."/>
        </authorList>
    </citation>
    <scope>NUCLEOTIDE SEQUENCE [LARGE SCALE GENOMIC DNA]</scope>
    <source>
        <strain evidence="9 10">F6074</strain>
    </source>
</reference>
<dbReference type="InterPro" id="IPR014043">
    <property type="entry name" value="Acyl_transferase_dom"/>
</dbReference>
<dbReference type="SMART" id="SM00827">
    <property type="entry name" value="PKS_AT"/>
    <property type="match status" value="1"/>
</dbReference>
<name>A0A7W2M2M9_9FLAO</name>
<dbReference type="InterPro" id="IPR018201">
    <property type="entry name" value="Ketoacyl_synth_AS"/>
</dbReference>
<comment type="cofactor">
    <cofactor evidence="1">
        <name>pyridoxal 5'-phosphate</name>
        <dbReference type="ChEBI" id="CHEBI:597326"/>
    </cofactor>
</comment>
<dbReference type="SUPFAM" id="SSF47336">
    <property type="entry name" value="ACP-like"/>
    <property type="match status" value="2"/>
</dbReference>
<keyword evidence="4" id="KW-0808">Transferase</keyword>
<evidence type="ECO:0000256" key="4">
    <source>
        <dbReference type="ARBA" id="ARBA00022679"/>
    </source>
</evidence>
<feature type="compositionally biased region" description="Low complexity" evidence="6">
    <location>
        <begin position="2188"/>
        <end position="2199"/>
    </location>
</feature>
<dbReference type="InterPro" id="IPR000873">
    <property type="entry name" value="AMP-dep_synth/lig_dom"/>
</dbReference>
<dbReference type="Gene3D" id="1.10.1200.10">
    <property type="entry name" value="ACP-like"/>
    <property type="match status" value="2"/>
</dbReference>
<gene>
    <name evidence="9" type="ORF">H3Z82_01365</name>
</gene>
<dbReference type="InterPro" id="IPR015421">
    <property type="entry name" value="PyrdxlP-dep_Trfase_major"/>
</dbReference>
<evidence type="ECO:0000313" key="10">
    <source>
        <dbReference type="Proteomes" id="UP000541857"/>
    </source>
</evidence>
<evidence type="ECO:0000259" key="8">
    <source>
        <dbReference type="PROSITE" id="PS52004"/>
    </source>
</evidence>
<dbReference type="Pfam" id="PF02801">
    <property type="entry name" value="Ketoacyl-synt_C"/>
    <property type="match status" value="1"/>
</dbReference>
<dbReference type="PROSITE" id="PS00455">
    <property type="entry name" value="AMP_BINDING"/>
    <property type="match status" value="1"/>
</dbReference>
<feature type="region of interest" description="Disordered" evidence="6">
    <location>
        <begin position="1616"/>
        <end position="1651"/>
    </location>
</feature>
<feature type="region of interest" description="Disordered" evidence="6">
    <location>
        <begin position="2185"/>
        <end position="2228"/>
    </location>
</feature>
<dbReference type="PROSITE" id="PS00606">
    <property type="entry name" value="KS3_1"/>
    <property type="match status" value="1"/>
</dbReference>
<dbReference type="InterPro" id="IPR016035">
    <property type="entry name" value="Acyl_Trfase/lysoPLipase"/>
</dbReference>
<evidence type="ECO:0000256" key="2">
    <source>
        <dbReference type="ARBA" id="ARBA00022450"/>
    </source>
</evidence>
<feature type="compositionally biased region" description="Polar residues" evidence="6">
    <location>
        <begin position="1619"/>
        <end position="1642"/>
    </location>
</feature>
<comment type="caution">
    <text evidence="9">The sequence shown here is derived from an EMBL/GenBank/DDBJ whole genome shotgun (WGS) entry which is preliminary data.</text>
</comment>
<dbReference type="SUPFAM" id="SSF55048">
    <property type="entry name" value="Probable ACP-binding domain of malonyl-CoA ACP transacylase"/>
    <property type="match status" value="1"/>
</dbReference>
<dbReference type="Pfam" id="PF00698">
    <property type="entry name" value="Acyl_transf_1"/>
    <property type="match status" value="1"/>
</dbReference>
<dbReference type="InterPro" id="IPR001227">
    <property type="entry name" value="Ac_transferase_dom_sf"/>
</dbReference>
<dbReference type="InterPro" id="IPR009081">
    <property type="entry name" value="PP-bd_ACP"/>
</dbReference>
<feature type="domain" description="Carrier" evidence="7">
    <location>
        <begin position="1527"/>
        <end position="1602"/>
    </location>
</feature>
<organism evidence="9 10">
    <name type="scientific">Gelidibacter maritimus</name>
    <dbReference type="NCBI Taxonomy" id="2761487"/>
    <lineage>
        <taxon>Bacteria</taxon>
        <taxon>Pseudomonadati</taxon>
        <taxon>Bacteroidota</taxon>
        <taxon>Flavobacteriia</taxon>
        <taxon>Flavobacteriales</taxon>
        <taxon>Flavobacteriaceae</taxon>
        <taxon>Gelidibacter</taxon>
    </lineage>
</organism>
<evidence type="ECO:0000256" key="6">
    <source>
        <dbReference type="SAM" id="MobiDB-lite"/>
    </source>
</evidence>
<dbReference type="RefSeq" id="WP_182202083.1">
    <property type="nucleotide sequence ID" value="NZ_JACGLT010000001.1"/>
</dbReference>
<dbReference type="Pfam" id="PF00550">
    <property type="entry name" value="PP-binding"/>
    <property type="match status" value="2"/>
</dbReference>
<dbReference type="PROSITE" id="PS50075">
    <property type="entry name" value="CARRIER"/>
    <property type="match status" value="2"/>
</dbReference>
<dbReference type="GO" id="GO:0008483">
    <property type="term" value="F:transaminase activity"/>
    <property type="evidence" value="ECO:0007669"/>
    <property type="project" value="InterPro"/>
</dbReference>
<dbReference type="InterPro" id="IPR014030">
    <property type="entry name" value="Ketoacyl_synth_N"/>
</dbReference>
<dbReference type="Pfam" id="PF13193">
    <property type="entry name" value="AMP-binding_C"/>
    <property type="match status" value="1"/>
</dbReference>
<dbReference type="Gene3D" id="3.30.70.3290">
    <property type="match status" value="1"/>
</dbReference>
<dbReference type="Pfam" id="PF00501">
    <property type="entry name" value="AMP-binding"/>
    <property type="match status" value="1"/>
</dbReference>
<dbReference type="InterPro" id="IPR020841">
    <property type="entry name" value="PKS_Beta-ketoAc_synthase_dom"/>
</dbReference>
<dbReference type="InterPro" id="IPR025110">
    <property type="entry name" value="AMP-bd_C"/>
</dbReference>
<evidence type="ECO:0000313" key="9">
    <source>
        <dbReference type="EMBL" id="MBA6151371.1"/>
    </source>
</evidence>
<dbReference type="PANTHER" id="PTHR43775:SF51">
    <property type="entry name" value="INACTIVE PHENOLPHTHIOCEROL SYNTHESIS POLYKETIDE SYNTHASE TYPE I PKS1-RELATED"/>
    <property type="match status" value="1"/>
</dbReference>
<dbReference type="InterPro" id="IPR015424">
    <property type="entry name" value="PyrdxlP-dep_Trfase"/>
</dbReference>
<dbReference type="Proteomes" id="UP000541857">
    <property type="component" value="Unassembled WGS sequence"/>
</dbReference>
<dbReference type="InterPro" id="IPR045851">
    <property type="entry name" value="AMP-bd_C_sf"/>
</dbReference>
<dbReference type="Gene3D" id="3.40.640.10">
    <property type="entry name" value="Type I PLP-dependent aspartate aminotransferase-like (Major domain)"/>
    <property type="match status" value="1"/>
</dbReference>
<feature type="region of interest" description="Disordered" evidence="6">
    <location>
        <begin position="491"/>
        <end position="512"/>
    </location>
</feature>
<dbReference type="NCBIfam" id="TIGR01733">
    <property type="entry name" value="AA-adenyl-dom"/>
    <property type="match status" value="1"/>
</dbReference>
<dbReference type="InterPro" id="IPR014031">
    <property type="entry name" value="Ketoacyl_synth_C"/>
</dbReference>
<dbReference type="SUPFAM" id="SSF52151">
    <property type="entry name" value="FabD/lysophospholipase-like"/>
    <property type="match status" value="1"/>
</dbReference>
<dbReference type="PROSITE" id="PS52004">
    <property type="entry name" value="KS3_2"/>
    <property type="match status" value="1"/>
</dbReference>
<dbReference type="EMBL" id="JACGLT010000001">
    <property type="protein sequence ID" value="MBA6151371.1"/>
    <property type="molecule type" value="Genomic_DNA"/>
</dbReference>
<dbReference type="Gene3D" id="3.30.300.30">
    <property type="match status" value="1"/>
</dbReference>
<dbReference type="SUPFAM" id="SSF56801">
    <property type="entry name" value="Acetyl-CoA synthetase-like"/>
    <property type="match status" value="1"/>
</dbReference>
<dbReference type="SMART" id="SM00825">
    <property type="entry name" value="PKS_KS"/>
    <property type="match status" value="1"/>
</dbReference>
<dbReference type="InterPro" id="IPR016039">
    <property type="entry name" value="Thiolase-like"/>
</dbReference>
<feature type="compositionally biased region" description="Polar residues" evidence="6">
    <location>
        <begin position="1705"/>
        <end position="1714"/>
    </location>
</feature>
<dbReference type="InterPro" id="IPR020806">
    <property type="entry name" value="PKS_PP-bd"/>
</dbReference>
<dbReference type="InterPro" id="IPR050091">
    <property type="entry name" value="PKS_NRPS_Biosynth_Enz"/>
</dbReference>
<feature type="domain" description="Carrier" evidence="7">
    <location>
        <begin position="515"/>
        <end position="590"/>
    </location>
</feature>
<dbReference type="Pfam" id="PF00202">
    <property type="entry name" value="Aminotran_3"/>
    <property type="match status" value="1"/>
</dbReference>